<organism evidence="2 3">
    <name type="scientific">Legionella impletisoli</name>
    <dbReference type="NCBI Taxonomy" id="343510"/>
    <lineage>
        <taxon>Bacteria</taxon>
        <taxon>Pseudomonadati</taxon>
        <taxon>Pseudomonadota</taxon>
        <taxon>Gammaproteobacteria</taxon>
        <taxon>Legionellales</taxon>
        <taxon>Legionellaceae</taxon>
        <taxon>Legionella</taxon>
    </lineage>
</organism>
<dbReference type="InterPro" id="IPR036693">
    <property type="entry name" value="TF_LuxR_autoind-bd_dom_sf"/>
</dbReference>
<dbReference type="CDD" id="cd06170">
    <property type="entry name" value="LuxR_C_like"/>
    <property type="match status" value="1"/>
</dbReference>
<dbReference type="InterPro" id="IPR036388">
    <property type="entry name" value="WH-like_DNA-bd_sf"/>
</dbReference>
<dbReference type="SUPFAM" id="SSF75516">
    <property type="entry name" value="Pheromone-binding domain of LuxR-like quorum-sensing transcription factors"/>
    <property type="match status" value="1"/>
</dbReference>
<evidence type="ECO:0000313" key="3">
    <source>
        <dbReference type="Proteomes" id="UP000630149"/>
    </source>
</evidence>
<dbReference type="PROSITE" id="PS50043">
    <property type="entry name" value="HTH_LUXR_2"/>
    <property type="match status" value="1"/>
</dbReference>
<dbReference type="EMBL" id="BMOB01000003">
    <property type="protein sequence ID" value="GGI82366.1"/>
    <property type="molecule type" value="Genomic_DNA"/>
</dbReference>
<evidence type="ECO:0000313" key="2">
    <source>
        <dbReference type="EMBL" id="GGI82366.1"/>
    </source>
</evidence>
<dbReference type="GO" id="GO:0006355">
    <property type="term" value="P:regulation of DNA-templated transcription"/>
    <property type="evidence" value="ECO:0007669"/>
    <property type="project" value="InterPro"/>
</dbReference>
<reference evidence="2" key="2">
    <citation type="submission" date="2020-09" db="EMBL/GenBank/DDBJ databases">
        <authorList>
            <person name="Sun Q."/>
            <person name="Ohkuma M."/>
        </authorList>
    </citation>
    <scope>NUCLEOTIDE SEQUENCE</scope>
    <source>
        <strain evidence="2">JCM 13919</strain>
    </source>
</reference>
<dbReference type="InterPro" id="IPR000792">
    <property type="entry name" value="Tscrpt_reg_LuxR_C"/>
</dbReference>
<protein>
    <recommendedName>
        <fullName evidence="1">HTH luxR-type domain-containing protein</fullName>
    </recommendedName>
</protein>
<dbReference type="Pfam" id="PF00196">
    <property type="entry name" value="GerE"/>
    <property type="match status" value="1"/>
</dbReference>
<dbReference type="PRINTS" id="PR00038">
    <property type="entry name" value="HTHLUXR"/>
</dbReference>
<dbReference type="Proteomes" id="UP000630149">
    <property type="component" value="Unassembled WGS sequence"/>
</dbReference>
<dbReference type="OrthoDB" id="8593353at2"/>
<proteinExistence type="predicted"/>
<dbReference type="GO" id="GO:0003677">
    <property type="term" value="F:DNA binding"/>
    <property type="evidence" value="ECO:0007669"/>
    <property type="project" value="InterPro"/>
</dbReference>
<sequence length="279" mass="32569">MTGIDLDKSQVLDSSQWVKELCDPILSQVGISYFNYIKIYHQDCSRELLTNNPEWISHFYKNALYNSIGAIDVEHLLPKGYFLWSEMDIKDPIYLQGRDFFDIDHGISFVVKRDDVTYLYIFAANRSQHEINNFYVRNIDLLQHFIHYFNDSGQHLIQLAGKNRIYLPEPQIIYPRAVSPYSLSHDAKKQFFEATKISRYFLLNESDDLYLTPKQADCAALLIKGFTSKEIAKKMNLSYRTVEGYVLEIKKKIQEKIGAISRDRLIEILSESNLSLQDK</sequence>
<dbReference type="InterPro" id="IPR016032">
    <property type="entry name" value="Sig_transdc_resp-reg_C-effctor"/>
</dbReference>
<reference evidence="2" key="1">
    <citation type="journal article" date="2014" name="Int. J. Syst. Evol. Microbiol.">
        <title>Complete genome sequence of Corynebacterium casei LMG S-19264T (=DSM 44701T), isolated from a smear-ripened cheese.</title>
        <authorList>
            <consortium name="US DOE Joint Genome Institute (JGI-PGF)"/>
            <person name="Walter F."/>
            <person name="Albersmeier A."/>
            <person name="Kalinowski J."/>
            <person name="Ruckert C."/>
        </authorList>
    </citation>
    <scope>NUCLEOTIDE SEQUENCE</scope>
    <source>
        <strain evidence="2">JCM 13919</strain>
    </source>
</reference>
<accession>A0A917JR71</accession>
<feature type="domain" description="HTH luxR-type" evidence="1">
    <location>
        <begin position="204"/>
        <end position="273"/>
    </location>
</feature>
<dbReference type="SMART" id="SM00421">
    <property type="entry name" value="HTH_LUXR"/>
    <property type="match status" value="1"/>
</dbReference>
<evidence type="ECO:0000259" key="1">
    <source>
        <dbReference type="PROSITE" id="PS50043"/>
    </source>
</evidence>
<dbReference type="Gene3D" id="1.10.10.10">
    <property type="entry name" value="Winged helix-like DNA-binding domain superfamily/Winged helix DNA-binding domain"/>
    <property type="match status" value="1"/>
</dbReference>
<gene>
    <name evidence="2" type="ORF">GCM10007966_08670</name>
</gene>
<keyword evidence="3" id="KW-1185">Reference proteome</keyword>
<dbReference type="SUPFAM" id="SSF46894">
    <property type="entry name" value="C-terminal effector domain of the bipartite response regulators"/>
    <property type="match status" value="1"/>
</dbReference>
<dbReference type="AlphaFoldDB" id="A0A917JR71"/>
<comment type="caution">
    <text evidence="2">The sequence shown here is derived from an EMBL/GenBank/DDBJ whole genome shotgun (WGS) entry which is preliminary data.</text>
</comment>
<dbReference type="RefSeq" id="WP_131776198.1">
    <property type="nucleotide sequence ID" value="NZ_BMOB01000003.1"/>
</dbReference>
<name>A0A917JR71_9GAMM</name>